<comment type="caution">
    <text evidence="2">The sequence shown here is derived from an EMBL/GenBank/DDBJ whole genome shotgun (WGS) entry which is preliminary data.</text>
</comment>
<dbReference type="OrthoDB" id="3269273at2759"/>
<feature type="compositionally biased region" description="Low complexity" evidence="1">
    <location>
        <begin position="82"/>
        <end position="105"/>
    </location>
</feature>
<keyword evidence="3" id="KW-1185">Reference proteome</keyword>
<proteinExistence type="predicted"/>
<evidence type="ECO:0000256" key="1">
    <source>
        <dbReference type="SAM" id="MobiDB-lite"/>
    </source>
</evidence>
<reference evidence="2 3" key="1">
    <citation type="journal article" date="2020" name="ISME J.">
        <title>Uncovering the hidden diversity of litter-decomposition mechanisms in mushroom-forming fungi.</title>
        <authorList>
            <person name="Floudas D."/>
            <person name="Bentzer J."/>
            <person name="Ahren D."/>
            <person name="Johansson T."/>
            <person name="Persson P."/>
            <person name="Tunlid A."/>
        </authorList>
    </citation>
    <scope>NUCLEOTIDE SEQUENCE [LARGE SCALE GENOMIC DNA]</scope>
    <source>
        <strain evidence="2 3">CBS 175.51</strain>
    </source>
</reference>
<evidence type="ECO:0000313" key="2">
    <source>
        <dbReference type="EMBL" id="KAF5341017.1"/>
    </source>
</evidence>
<dbReference type="Proteomes" id="UP000541558">
    <property type="component" value="Unassembled WGS sequence"/>
</dbReference>
<sequence length="328" mass="35932">MTPVQSRANRVPDASHGHSSHQSQLLNGTNPAGAFYADYTIFLADRLPIAASSQIQYMNTMPFTPGASQGQDWPAALDEQNQSPSNGSQASHSSQQSSNTSSNGSAWDGQPPVERIIPYDLENRVERDFDLSPGARLKLRGFVSLLNQVPGMNRVTAIPFYYSLASQFNLADTLAVQQAQMPALNDLCSLFERIDARLTASAFAVSEAQGDNITALTKSFVSEPSRYEFTSLLGTVMEGLEKQKTKYGLQEHFKSPIGVRALRSKVSKIVSSVIGGLKEDVEMKHLLRLAVMRRFVLDNPRFFPTGANPTTTNGQKRRRTNSESDGEG</sequence>
<protein>
    <submittedName>
        <fullName evidence="2">Uncharacterized protein</fullName>
    </submittedName>
</protein>
<feature type="compositionally biased region" description="Polar residues" evidence="1">
    <location>
        <begin position="62"/>
        <end position="71"/>
    </location>
</feature>
<accession>A0A8H5CI56</accession>
<evidence type="ECO:0000313" key="3">
    <source>
        <dbReference type="Proteomes" id="UP000541558"/>
    </source>
</evidence>
<feature type="region of interest" description="Disordered" evidence="1">
    <location>
        <begin position="1"/>
        <end position="26"/>
    </location>
</feature>
<feature type="region of interest" description="Disordered" evidence="1">
    <location>
        <begin position="62"/>
        <end position="112"/>
    </location>
</feature>
<gene>
    <name evidence="2" type="ORF">D9611_006119</name>
</gene>
<name>A0A8H5CI56_9AGAR</name>
<dbReference type="AlphaFoldDB" id="A0A8H5CI56"/>
<dbReference type="EMBL" id="JAACJK010000002">
    <property type="protein sequence ID" value="KAF5341017.1"/>
    <property type="molecule type" value="Genomic_DNA"/>
</dbReference>
<feature type="region of interest" description="Disordered" evidence="1">
    <location>
        <begin position="302"/>
        <end position="328"/>
    </location>
</feature>
<organism evidence="2 3">
    <name type="scientific">Ephemerocybe angulata</name>
    <dbReference type="NCBI Taxonomy" id="980116"/>
    <lineage>
        <taxon>Eukaryota</taxon>
        <taxon>Fungi</taxon>
        <taxon>Dikarya</taxon>
        <taxon>Basidiomycota</taxon>
        <taxon>Agaricomycotina</taxon>
        <taxon>Agaricomycetes</taxon>
        <taxon>Agaricomycetidae</taxon>
        <taxon>Agaricales</taxon>
        <taxon>Agaricineae</taxon>
        <taxon>Psathyrellaceae</taxon>
        <taxon>Ephemerocybe</taxon>
    </lineage>
</organism>